<evidence type="ECO:0000256" key="3">
    <source>
        <dbReference type="ARBA" id="ARBA00023163"/>
    </source>
</evidence>
<dbReference type="EMBL" id="BMIR01000001">
    <property type="protein sequence ID" value="GGE26955.1"/>
    <property type="molecule type" value="Genomic_DNA"/>
</dbReference>
<dbReference type="Pfam" id="PF07702">
    <property type="entry name" value="UTRA"/>
    <property type="match status" value="1"/>
</dbReference>
<dbReference type="PROSITE" id="PS50949">
    <property type="entry name" value="HTH_GNTR"/>
    <property type="match status" value="1"/>
</dbReference>
<dbReference type="PANTHER" id="PTHR44846:SF1">
    <property type="entry name" value="MANNOSYL-D-GLYCERATE TRANSPORT_METABOLISM SYSTEM REPRESSOR MNGR-RELATED"/>
    <property type="match status" value="1"/>
</dbReference>
<comment type="caution">
    <text evidence="5">The sequence shown here is derived from an EMBL/GenBank/DDBJ whole genome shotgun (WGS) entry which is preliminary data.</text>
</comment>
<keyword evidence="6" id="KW-1185">Reference proteome</keyword>
<feature type="domain" description="HTH gntR-type" evidence="4">
    <location>
        <begin position="10"/>
        <end position="78"/>
    </location>
</feature>
<dbReference type="Gene3D" id="3.40.1410.10">
    <property type="entry name" value="Chorismate lyase-like"/>
    <property type="match status" value="1"/>
</dbReference>
<gene>
    <name evidence="5" type="ORF">GCM10011391_01630</name>
</gene>
<dbReference type="InterPro" id="IPR036388">
    <property type="entry name" value="WH-like_DNA-bd_sf"/>
</dbReference>
<proteinExistence type="predicted"/>
<dbReference type="SMART" id="SM00866">
    <property type="entry name" value="UTRA"/>
    <property type="match status" value="1"/>
</dbReference>
<dbReference type="Pfam" id="PF00392">
    <property type="entry name" value="GntR"/>
    <property type="match status" value="1"/>
</dbReference>
<dbReference type="FunFam" id="1.10.10.10:FF:000079">
    <property type="entry name" value="GntR family transcriptional regulator"/>
    <property type="match status" value="1"/>
</dbReference>
<evidence type="ECO:0000256" key="2">
    <source>
        <dbReference type="ARBA" id="ARBA00023125"/>
    </source>
</evidence>
<keyword evidence="3" id="KW-0804">Transcription</keyword>
<dbReference type="GO" id="GO:0045892">
    <property type="term" value="P:negative regulation of DNA-templated transcription"/>
    <property type="evidence" value="ECO:0007669"/>
    <property type="project" value="TreeGrafter"/>
</dbReference>
<evidence type="ECO:0000313" key="5">
    <source>
        <dbReference type="EMBL" id="GGE26955.1"/>
    </source>
</evidence>
<accession>A0A8J2YEV0</accession>
<dbReference type="CDD" id="cd07377">
    <property type="entry name" value="WHTH_GntR"/>
    <property type="match status" value="1"/>
</dbReference>
<dbReference type="InterPro" id="IPR028978">
    <property type="entry name" value="Chorismate_lyase_/UTRA_dom_sf"/>
</dbReference>
<sequence>MSMNVSRKKGPLYLQIKNILKDRILHGVYKVNSLIPSEPQLEEEFNVSKITVRNAINALVQEGFLEKRSGKGTKVIRNTVTSKLYKGKRFTELLVDEGHALSKKWLKAEAIATAKDTPLYHLFGAQCLRIDRLYLLDERPYIHYTHFLSMHIDMTEASELGGQSLYDFIEEQGITLENFRDEFAVAKAPSHVEKALGLDKSIALLKRIRYSYNDVGTPIEYSEGYYNTELQHYVVNYDV</sequence>
<dbReference type="SUPFAM" id="SSF64288">
    <property type="entry name" value="Chorismate lyase-like"/>
    <property type="match status" value="1"/>
</dbReference>
<dbReference type="Proteomes" id="UP000628775">
    <property type="component" value="Unassembled WGS sequence"/>
</dbReference>
<protein>
    <submittedName>
        <fullName evidence="5">GntR family transcriptional regulator</fullName>
    </submittedName>
</protein>
<dbReference type="InterPro" id="IPR050679">
    <property type="entry name" value="Bact_HTH_transcr_reg"/>
</dbReference>
<dbReference type="InterPro" id="IPR011663">
    <property type="entry name" value="UTRA"/>
</dbReference>
<dbReference type="AlphaFoldDB" id="A0A8J2YEV0"/>
<evidence type="ECO:0000259" key="4">
    <source>
        <dbReference type="PROSITE" id="PS50949"/>
    </source>
</evidence>
<dbReference type="GO" id="GO:0003677">
    <property type="term" value="F:DNA binding"/>
    <property type="evidence" value="ECO:0007669"/>
    <property type="project" value="UniProtKB-KW"/>
</dbReference>
<reference evidence="5" key="2">
    <citation type="submission" date="2020-09" db="EMBL/GenBank/DDBJ databases">
        <authorList>
            <person name="Sun Q."/>
            <person name="Zhou Y."/>
        </authorList>
    </citation>
    <scope>NUCLEOTIDE SEQUENCE</scope>
    <source>
        <strain evidence="5">CGMCC 1.15371</strain>
    </source>
</reference>
<dbReference type="Gene3D" id="1.10.10.10">
    <property type="entry name" value="Winged helix-like DNA-binding domain superfamily/Winged helix DNA-binding domain"/>
    <property type="match status" value="1"/>
</dbReference>
<dbReference type="SMART" id="SM00345">
    <property type="entry name" value="HTH_GNTR"/>
    <property type="match status" value="1"/>
</dbReference>
<evidence type="ECO:0000313" key="6">
    <source>
        <dbReference type="Proteomes" id="UP000628775"/>
    </source>
</evidence>
<dbReference type="PANTHER" id="PTHR44846">
    <property type="entry name" value="MANNOSYL-D-GLYCERATE TRANSPORT/METABOLISM SYSTEM REPRESSOR MNGR-RELATED"/>
    <property type="match status" value="1"/>
</dbReference>
<dbReference type="InterPro" id="IPR000524">
    <property type="entry name" value="Tscrpt_reg_HTH_GntR"/>
</dbReference>
<dbReference type="InterPro" id="IPR036390">
    <property type="entry name" value="WH_DNA-bd_sf"/>
</dbReference>
<dbReference type="PRINTS" id="PR00035">
    <property type="entry name" value="HTHGNTR"/>
</dbReference>
<dbReference type="SUPFAM" id="SSF46785">
    <property type="entry name" value="Winged helix' DNA-binding domain"/>
    <property type="match status" value="1"/>
</dbReference>
<keyword evidence="2" id="KW-0238">DNA-binding</keyword>
<name>A0A8J2YEV0_9BACL</name>
<organism evidence="5 6">
    <name type="scientific">Pullulanibacillus camelliae</name>
    <dbReference type="NCBI Taxonomy" id="1707096"/>
    <lineage>
        <taxon>Bacteria</taxon>
        <taxon>Bacillati</taxon>
        <taxon>Bacillota</taxon>
        <taxon>Bacilli</taxon>
        <taxon>Bacillales</taxon>
        <taxon>Sporolactobacillaceae</taxon>
        <taxon>Pullulanibacillus</taxon>
    </lineage>
</organism>
<evidence type="ECO:0000256" key="1">
    <source>
        <dbReference type="ARBA" id="ARBA00023015"/>
    </source>
</evidence>
<keyword evidence="1" id="KW-0805">Transcription regulation</keyword>
<dbReference type="GO" id="GO:0003700">
    <property type="term" value="F:DNA-binding transcription factor activity"/>
    <property type="evidence" value="ECO:0007669"/>
    <property type="project" value="InterPro"/>
</dbReference>
<reference evidence="5" key="1">
    <citation type="journal article" date="2014" name="Int. J. Syst. Evol. Microbiol.">
        <title>Complete genome sequence of Corynebacterium casei LMG S-19264T (=DSM 44701T), isolated from a smear-ripened cheese.</title>
        <authorList>
            <consortium name="US DOE Joint Genome Institute (JGI-PGF)"/>
            <person name="Walter F."/>
            <person name="Albersmeier A."/>
            <person name="Kalinowski J."/>
            <person name="Ruckert C."/>
        </authorList>
    </citation>
    <scope>NUCLEOTIDE SEQUENCE</scope>
    <source>
        <strain evidence="5">CGMCC 1.15371</strain>
    </source>
</reference>